<evidence type="ECO:0000256" key="4">
    <source>
        <dbReference type="ARBA" id="ARBA00022692"/>
    </source>
</evidence>
<gene>
    <name evidence="9" type="ORF">CF651_23165</name>
</gene>
<dbReference type="EMBL" id="NMQW01000037">
    <property type="protein sequence ID" value="OXM83816.1"/>
    <property type="molecule type" value="Genomic_DNA"/>
</dbReference>
<organism evidence="9 10">
    <name type="scientific">Paenibacillus rigui</name>
    <dbReference type="NCBI Taxonomy" id="554312"/>
    <lineage>
        <taxon>Bacteria</taxon>
        <taxon>Bacillati</taxon>
        <taxon>Bacillota</taxon>
        <taxon>Bacilli</taxon>
        <taxon>Bacillales</taxon>
        <taxon>Paenibacillaceae</taxon>
        <taxon>Paenibacillus</taxon>
    </lineage>
</organism>
<feature type="transmembrane region" description="Helical" evidence="7">
    <location>
        <begin position="173"/>
        <end position="198"/>
    </location>
</feature>
<dbReference type="GO" id="GO:0055085">
    <property type="term" value="P:transmembrane transport"/>
    <property type="evidence" value="ECO:0007669"/>
    <property type="project" value="InterPro"/>
</dbReference>
<feature type="transmembrane region" description="Helical" evidence="7">
    <location>
        <begin position="278"/>
        <end position="300"/>
    </location>
</feature>
<dbReference type="Pfam" id="PF00528">
    <property type="entry name" value="BPD_transp_1"/>
    <property type="match status" value="1"/>
</dbReference>
<keyword evidence="4 7" id="KW-0812">Transmembrane</keyword>
<protein>
    <submittedName>
        <fullName evidence="9">Spermidine/putrescine ABC transporter permease</fullName>
    </submittedName>
</protein>
<evidence type="ECO:0000256" key="1">
    <source>
        <dbReference type="ARBA" id="ARBA00004651"/>
    </source>
</evidence>
<dbReference type="InterPro" id="IPR051393">
    <property type="entry name" value="ABC_transporter_permease"/>
</dbReference>
<evidence type="ECO:0000259" key="8">
    <source>
        <dbReference type="PROSITE" id="PS50928"/>
    </source>
</evidence>
<dbReference type="GO" id="GO:0005886">
    <property type="term" value="C:plasma membrane"/>
    <property type="evidence" value="ECO:0007669"/>
    <property type="project" value="UniProtKB-SubCell"/>
</dbReference>
<feature type="domain" description="ABC transmembrane type-1" evidence="8">
    <location>
        <begin position="88"/>
        <end position="299"/>
    </location>
</feature>
<evidence type="ECO:0000313" key="10">
    <source>
        <dbReference type="Proteomes" id="UP000215509"/>
    </source>
</evidence>
<name>A0A229UK92_9BACL</name>
<comment type="caution">
    <text evidence="9">The sequence shown here is derived from an EMBL/GenBank/DDBJ whole genome shotgun (WGS) entry which is preliminary data.</text>
</comment>
<proteinExistence type="inferred from homology"/>
<dbReference type="SUPFAM" id="SSF161098">
    <property type="entry name" value="MetI-like"/>
    <property type="match status" value="1"/>
</dbReference>
<dbReference type="CDD" id="cd06261">
    <property type="entry name" value="TM_PBP2"/>
    <property type="match status" value="1"/>
</dbReference>
<comment type="similarity">
    <text evidence="7">Belongs to the binding-protein-dependent transport system permease family.</text>
</comment>
<feature type="transmembrane region" description="Helical" evidence="7">
    <location>
        <begin position="26"/>
        <end position="56"/>
    </location>
</feature>
<dbReference type="PROSITE" id="PS50928">
    <property type="entry name" value="ABC_TM1"/>
    <property type="match status" value="1"/>
</dbReference>
<dbReference type="AlphaFoldDB" id="A0A229UK92"/>
<dbReference type="Gene3D" id="1.10.3720.10">
    <property type="entry name" value="MetI-like"/>
    <property type="match status" value="1"/>
</dbReference>
<dbReference type="PANTHER" id="PTHR30193:SF37">
    <property type="entry name" value="INNER MEMBRANE ABC TRANSPORTER PERMEASE PROTEIN YCJO"/>
    <property type="match status" value="1"/>
</dbReference>
<evidence type="ECO:0000256" key="3">
    <source>
        <dbReference type="ARBA" id="ARBA00022475"/>
    </source>
</evidence>
<dbReference type="OrthoDB" id="9788108at2"/>
<evidence type="ECO:0000313" key="9">
    <source>
        <dbReference type="EMBL" id="OXM83816.1"/>
    </source>
</evidence>
<accession>A0A229UK92</accession>
<feature type="transmembrane region" description="Helical" evidence="7">
    <location>
        <begin position="125"/>
        <end position="145"/>
    </location>
</feature>
<evidence type="ECO:0000256" key="7">
    <source>
        <dbReference type="RuleBase" id="RU363032"/>
    </source>
</evidence>
<dbReference type="RefSeq" id="WP_094017260.1">
    <property type="nucleotide sequence ID" value="NZ_NMQW01000037.1"/>
</dbReference>
<feature type="transmembrane region" description="Helical" evidence="7">
    <location>
        <begin position="92"/>
        <end position="113"/>
    </location>
</feature>
<dbReference type="Proteomes" id="UP000215509">
    <property type="component" value="Unassembled WGS sequence"/>
</dbReference>
<keyword evidence="2 7" id="KW-0813">Transport</keyword>
<evidence type="ECO:0000256" key="2">
    <source>
        <dbReference type="ARBA" id="ARBA00022448"/>
    </source>
</evidence>
<keyword evidence="3" id="KW-1003">Cell membrane</keyword>
<feature type="transmembrane region" description="Helical" evidence="7">
    <location>
        <begin position="219"/>
        <end position="243"/>
    </location>
</feature>
<comment type="subcellular location">
    <subcellularLocation>
        <location evidence="1 7">Cell membrane</location>
        <topology evidence="1 7">Multi-pass membrane protein</topology>
    </subcellularLocation>
</comment>
<keyword evidence="6 7" id="KW-0472">Membrane</keyword>
<evidence type="ECO:0000256" key="6">
    <source>
        <dbReference type="ARBA" id="ARBA00023136"/>
    </source>
</evidence>
<keyword evidence="10" id="KW-1185">Reference proteome</keyword>
<keyword evidence="5 7" id="KW-1133">Transmembrane helix</keyword>
<sequence length="316" mass="35446">MELSQQVERAALKKTKNARARGRIELLYGLLFASPVLLGFLLFVLGPILITFVLGFTEYSIVGKPKFVGLQNYTRLFTGAEPFFFAAVKSTMYYVAVSVPLGILFAFLLALLLNSKIKARGFFRSVFYLPVIIPLAASSMVWMWMLQPDFGIVNYVLRELHLPTSQWLSSDVMVIPTFILFSLWLTGNTMVIFLAGLQNIPSQLYEAIDVDGGHAGHKLWYITVPMSSSIILFNTVIGFVNAFQTFVQPTVMTQGGPNNASYLFVYYLFKEGFQFSKFGSASASAFLLFLIILLCTALFFKISNTMVYYEGQDRGK</sequence>
<dbReference type="InterPro" id="IPR035906">
    <property type="entry name" value="MetI-like_sf"/>
</dbReference>
<evidence type="ECO:0000256" key="5">
    <source>
        <dbReference type="ARBA" id="ARBA00022989"/>
    </source>
</evidence>
<reference evidence="9 10" key="1">
    <citation type="submission" date="2017-07" db="EMBL/GenBank/DDBJ databases">
        <title>Genome sequencing and assembly of Paenibacillus rigui.</title>
        <authorList>
            <person name="Mayilraj S."/>
        </authorList>
    </citation>
    <scope>NUCLEOTIDE SEQUENCE [LARGE SCALE GENOMIC DNA]</scope>
    <source>
        <strain evidence="9 10">JCM 16352</strain>
    </source>
</reference>
<dbReference type="InterPro" id="IPR000515">
    <property type="entry name" value="MetI-like"/>
</dbReference>
<dbReference type="PANTHER" id="PTHR30193">
    <property type="entry name" value="ABC TRANSPORTER PERMEASE PROTEIN"/>
    <property type="match status" value="1"/>
</dbReference>